<comment type="subcellular location">
    <subcellularLocation>
        <location evidence="1">Cytoplasm</location>
    </subcellularLocation>
</comment>
<reference evidence="9" key="1">
    <citation type="journal article" date="2019" name="Int. J. Syst. Evol. Microbiol.">
        <title>The Global Catalogue of Microorganisms (GCM) 10K type strain sequencing project: providing services to taxonomists for standard genome sequencing and annotation.</title>
        <authorList>
            <consortium name="The Broad Institute Genomics Platform"/>
            <consortium name="The Broad Institute Genome Sequencing Center for Infectious Disease"/>
            <person name="Wu L."/>
            <person name="Ma J."/>
        </authorList>
    </citation>
    <scope>NUCLEOTIDE SEQUENCE [LARGE SCALE GENOMIC DNA]</scope>
    <source>
        <strain evidence="9">CGMCC 1.12942</strain>
    </source>
</reference>
<dbReference type="InterPro" id="IPR050890">
    <property type="entry name" value="PTS_EIIA_component"/>
</dbReference>
<evidence type="ECO:0000313" key="8">
    <source>
        <dbReference type="EMBL" id="MFC7441278.1"/>
    </source>
</evidence>
<keyword evidence="2" id="KW-0813">Transport</keyword>
<comment type="caution">
    <text evidence="8">The sequence shown here is derived from an EMBL/GenBank/DDBJ whole genome shotgun (WGS) entry which is preliminary data.</text>
</comment>
<keyword evidence="4" id="KW-0808">Transferase</keyword>
<evidence type="ECO:0000313" key="9">
    <source>
        <dbReference type="Proteomes" id="UP001596500"/>
    </source>
</evidence>
<dbReference type="Gene3D" id="2.70.70.10">
    <property type="entry name" value="Glucose Permease (Domain IIA)"/>
    <property type="match status" value="1"/>
</dbReference>
<accession>A0ABW2RK35</accession>
<dbReference type="InterPro" id="IPR011055">
    <property type="entry name" value="Dup_hybrid_motif"/>
</dbReference>
<dbReference type="PROSITE" id="PS51093">
    <property type="entry name" value="PTS_EIIA_TYPE_1"/>
    <property type="match status" value="1"/>
</dbReference>
<feature type="domain" description="PTS EIIA type-1" evidence="7">
    <location>
        <begin position="28"/>
        <end position="132"/>
    </location>
</feature>
<name>A0ABW2RK35_9BACL</name>
<evidence type="ECO:0000259" key="7">
    <source>
        <dbReference type="PROSITE" id="PS51093"/>
    </source>
</evidence>
<dbReference type="InterPro" id="IPR001127">
    <property type="entry name" value="PTS_EIIA_1_perm"/>
</dbReference>
<keyword evidence="6" id="KW-0418">Kinase</keyword>
<evidence type="ECO:0000256" key="2">
    <source>
        <dbReference type="ARBA" id="ARBA00022448"/>
    </source>
</evidence>
<protein>
    <submittedName>
        <fullName evidence="8">PTS glucose transporter subunit IIA</fullName>
    </submittedName>
</protein>
<dbReference type="PANTHER" id="PTHR45008:SF1">
    <property type="entry name" value="PTS SYSTEM GLUCOSE-SPECIFIC EIIA COMPONENT"/>
    <property type="match status" value="1"/>
</dbReference>
<dbReference type="NCBIfam" id="TIGR00830">
    <property type="entry name" value="PTBA"/>
    <property type="match status" value="1"/>
</dbReference>
<dbReference type="CDD" id="cd00210">
    <property type="entry name" value="PTS_IIA_glc"/>
    <property type="match status" value="1"/>
</dbReference>
<proteinExistence type="predicted"/>
<evidence type="ECO:0000256" key="4">
    <source>
        <dbReference type="ARBA" id="ARBA00022679"/>
    </source>
</evidence>
<dbReference type="PANTHER" id="PTHR45008">
    <property type="entry name" value="PTS SYSTEM GLUCOSE-SPECIFIC EIIA COMPONENT"/>
    <property type="match status" value="1"/>
</dbReference>
<dbReference type="PROSITE" id="PS00371">
    <property type="entry name" value="PTS_EIIA_TYPE_1_HIS"/>
    <property type="match status" value="1"/>
</dbReference>
<keyword evidence="3 8" id="KW-0762">Sugar transport</keyword>
<gene>
    <name evidence="8" type="ORF">ACFQNG_08915</name>
</gene>
<keyword evidence="5" id="KW-0598">Phosphotransferase system</keyword>
<evidence type="ECO:0000256" key="5">
    <source>
        <dbReference type="ARBA" id="ARBA00022683"/>
    </source>
</evidence>
<dbReference type="Proteomes" id="UP001596500">
    <property type="component" value="Unassembled WGS sequence"/>
</dbReference>
<evidence type="ECO:0000256" key="1">
    <source>
        <dbReference type="ARBA" id="ARBA00004496"/>
    </source>
</evidence>
<dbReference type="SUPFAM" id="SSF51261">
    <property type="entry name" value="Duplicated hybrid motif"/>
    <property type="match status" value="1"/>
</dbReference>
<evidence type="ECO:0000256" key="3">
    <source>
        <dbReference type="ARBA" id="ARBA00022597"/>
    </source>
</evidence>
<sequence length="160" mass="17705">MFFWKRKKRVEILSPLSGKKISLEQVPDQVFSQKMMGDGFAIEPEDGFVCAPVDGEVINLFPTKHAIGLKTTDGVEILIHVGIDTVELNGEGFVTHVAEGEKIKAGQKLLEFDMDFIKEKGKPLTTPVIFPQLENWVLQDQAAEKAEAGKTVAVVLEPKK</sequence>
<keyword evidence="9" id="KW-1185">Reference proteome</keyword>
<organism evidence="8 9">
    <name type="scientific">Laceyella putida</name>
    <dbReference type="NCBI Taxonomy" id="110101"/>
    <lineage>
        <taxon>Bacteria</taxon>
        <taxon>Bacillati</taxon>
        <taxon>Bacillota</taxon>
        <taxon>Bacilli</taxon>
        <taxon>Bacillales</taxon>
        <taxon>Thermoactinomycetaceae</taxon>
        <taxon>Laceyella</taxon>
    </lineage>
</organism>
<evidence type="ECO:0000256" key="6">
    <source>
        <dbReference type="ARBA" id="ARBA00022777"/>
    </source>
</evidence>
<dbReference type="Pfam" id="PF00358">
    <property type="entry name" value="PTS_EIIA_1"/>
    <property type="match status" value="1"/>
</dbReference>
<dbReference type="EMBL" id="JBHTBW010000021">
    <property type="protein sequence ID" value="MFC7441278.1"/>
    <property type="molecule type" value="Genomic_DNA"/>
</dbReference>
<dbReference type="RefSeq" id="WP_379864570.1">
    <property type="nucleotide sequence ID" value="NZ_JBHTBW010000021.1"/>
</dbReference>